<feature type="signal peptide" evidence="2">
    <location>
        <begin position="1"/>
        <end position="28"/>
    </location>
</feature>
<dbReference type="OrthoDB" id="7375033at2"/>
<organism evidence="3 4">
    <name type="scientific">Propylenella binzhouense</name>
    <dbReference type="NCBI Taxonomy" id="2555902"/>
    <lineage>
        <taxon>Bacteria</taxon>
        <taxon>Pseudomonadati</taxon>
        <taxon>Pseudomonadota</taxon>
        <taxon>Alphaproteobacteria</taxon>
        <taxon>Hyphomicrobiales</taxon>
        <taxon>Propylenellaceae</taxon>
        <taxon>Propylenella</taxon>
    </lineage>
</organism>
<dbReference type="InterPro" id="IPR019546">
    <property type="entry name" value="TAT_signal_bac_arc"/>
</dbReference>
<evidence type="ECO:0000256" key="2">
    <source>
        <dbReference type="SAM" id="SignalP"/>
    </source>
</evidence>
<dbReference type="InterPro" id="IPR006311">
    <property type="entry name" value="TAT_signal"/>
</dbReference>
<evidence type="ECO:0000313" key="3">
    <source>
        <dbReference type="EMBL" id="MYZ50113.1"/>
    </source>
</evidence>
<dbReference type="PIRSF" id="PIRSF017082">
    <property type="entry name" value="YflP"/>
    <property type="match status" value="1"/>
</dbReference>
<dbReference type="InterPro" id="IPR005064">
    <property type="entry name" value="BUG"/>
</dbReference>
<dbReference type="PANTHER" id="PTHR42928">
    <property type="entry name" value="TRICARBOXYLATE-BINDING PROTEIN"/>
    <property type="match status" value="1"/>
</dbReference>
<comment type="similarity">
    <text evidence="1">Belongs to the UPF0065 (bug) family.</text>
</comment>
<name>A0A964T7U8_9HYPH</name>
<proteinExistence type="inferred from homology"/>
<dbReference type="NCBIfam" id="TIGR01409">
    <property type="entry name" value="TAT_signal_seq"/>
    <property type="match status" value="1"/>
</dbReference>
<dbReference type="InterPro" id="IPR042100">
    <property type="entry name" value="Bug_dom1"/>
</dbReference>
<comment type="caution">
    <text evidence="3">The sequence shown here is derived from an EMBL/GenBank/DDBJ whole genome shotgun (WGS) entry which is preliminary data.</text>
</comment>
<accession>A0A964T7U8</accession>
<dbReference type="Pfam" id="PF03401">
    <property type="entry name" value="TctC"/>
    <property type="match status" value="1"/>
</dbReference>
<dbReference type="Proteomes" id="UP000773614">
    <property type="component" value="Unassembled WGS sequence"/>
</dbReference>
<feature type="chain" id="PRO_5036913680" evidence="2">
    <location>
        <begin position="29"/>
        <end position="328"/>
    </location>
</feature>
<reference evidence="3" key="1">
    <citation type="submission" date="2019-03" db="EMBL/GenBank/DDBJ databases">
        <title>Afifella sp. nov., isolated from activated sludge.</title>
        <authorList>
            <person name="Li Q."/>
            <person name="Liu Y."/>
        </authorList>
    </citation>
    <scope>NUCLEOTIDE SEQUENCE</scope>
    <source>
        <strain evidence="3">L72</strain>
    </source>
</reference>
<protein>
    <submittedName>
        <fullName evidence="3">Tripartite tricarboxylate transporter substrate binding protein</fullName>
    </submittedName>
</protein>
<dbReference type="RefSeq" id="WP_161142443.1">
    <property type="nucleotide sequence ID" value="NZ_SPKJ01000123.1"/>
</dbReference>
<gene>
    <name evidence="3" type="ORF">E4O86_20615</name>
</gene>
<dbReference type="Gene3D" id="3.40.190.150">
    <property type="entry name" value="Bordetella uptake gene, domain 1"/>
    <property type="match status" value="1"/>
</dbReference>
<dbReference type="EMBL" id="SPKJ01000123">
    <property type="protein sequence ID" value="MYZ50113.1"/>
    <property type="molecule type" value="Genomic_DNA"/>
</dbReference>
<sequence length="328" mass="36512">MQESRRTFLKAAGAATAAALVAPHVARAATFPSGPVSLMVPFSPGGGADRSMRLMAPFLSKELGVPVTIENIDGGGGWLGWSEMAKWDPEKDDHKLGCINLPHLFSYMDPRMKRTETLESFNILCWHSYDPCIWAVRENDERFLNLKQFLDYVEKNPDQIVISSTGVGSDDHMGIAYAEKFLPNFKVRKVYSNGDNKKIQEVIGSVTDCVAGNVGYYVPFMLEAQLRPICVLHDERWSELPSVPTFKEVTGKENVSYAGRTVGAAKGLPEEKNKVYLDALRRTIANPEYIIQELASKNVLMFLEGDALQARLKSSADRVASIKFWESE</sequence>
<keyword evidence="2" id="KW-0732">Signal</keyword>
<dbReference type="PANTHER" id="PTHR42928:SF5">
    <property type="entry name" value="BLR1237 PROTEIN"/>
    <property type="match status" value="1"/>
</dbReference>
<evidence type="ECO:0000256" key="1">
    <source>
        <dbReference type="ARBA" id="ARBA00006987"/>
    </source>
</evidence>
<dbReference type="CDD" id="cd07012">
    <property type="entry name" value="PBP2_Bug_TTT"/>
    <property type="match status" value="1"/>
</dbReference>
<dbReference type="PROSITE" id="PS51318">
    <property type="entry name" value="TAT"/>
    <property type="match status" value="1"/>
</dbReference>
<dbReference type="AlphaFoldDB" id="A0A964T7U8"/>
<keyword evidence="4" id="KW-1185">Reference proteome</keyword>
<evidence type="ECO:0000313" key="4">
    <source>
        <dbReference type="Proteomes" id="UP000773614"/>
    </source>
</evidence>
<dbReference type="Gene3D" id="3.40.190.10">
    <property type="entry name" value="Periplasmic binding protein-like II"/>
    <property type="match status" value="1"/>
</dbReference>